<reference evidence="2 3" key="1">
    <citation type="submission" date="2015-01" db="EMBL/GenBank/DDBJ databases">
        <authorList>
            <person name="Aslett A.Martin."/>
            <person name="De Silva Nishadi"/>
        </authorList>
    </citation>
    <scope>NUCLEOTIDE SEQUENCE [LARGE SCALE GENOMIC DNA]</scope>
    <source>
        <strain evidence="2 3">R28058</strain>
    </source>
</reference>
<dbReference type="OrthoDB" id="9808747at2"/>
<dbReference type="SUPFAM" id="SSF89550">
    <property type="entry name" value="PHP domain-like"/>
    <property type="match status" value="1"/>
</dbReference>
<organism evidence="2 3">
    <name type="scientific">Paraclostridium sordellii</name>
    <name type="common">Clostridium sordellii</name>
    <dbReference type="NCBI Taxonomy" id="1505"/>
    <lineage>
        <taxon>Bacteria</taxon>
        <taxon>Bacillati</taxon>
        <taxon>Bacillota</taxon>
        <taxon>Clostridia</taxon>
        <taxon>Peptostreptococcales</taxon>
        <taxon>Peptostreptococcaceae</taxon>
        <taxon>Paraclostridium</taxon>
    </lineage>
</organism>
<dbReference type="SMART" id="SM00481">
    <property type="entry name" value="POLIIIAc"/>
    <property type="match status" value="1"/>
</dbReference>
<evidence type="ECO:0000313" key="2">
    <source>
        <dbReference type="EMBL" id="CEQ05017.1"/>
    </source>
</evidence>
<dbReference type="GO" id="GO:0005829">
    <property type="term" value="C:cytosol"/>
    <property type="evidence" value="ECO:0007669"/>
    <property type="project" value="TreeGrafter"/>
</dbReference>
<evidence type="ECO:0000259" key="1">
    <source>
        <dbReference type="SMART" id="SM00481"/>
    </source>
</evidence>
<dbReference type="RefSeq" id="WP_055343005.1">
    <property type="nucleotide sequence ID" value="NZ_CEKZ01000022.1"/>
</dbReference>
<feature type="domain" description="Polymerase/histidinol phosphatase N-terminal" evidence="1">
    <location>
        <begin position="5"/>
        <end position="83"/>
    </location>
</feature>
<dbReference type="InterPro" id="IPR004013">
    <property type="entry name" value="PHP_dom"/>
</dbReference>
<name>A0A0C7QWE7_PARSO</name>
<dbReference type="AlphaFoldDB" id="A0A0C7QWE7"/>
<accession>A0A0C7QWE7</accession>
<dbReference type="PANTHER" id="PTHR36928">
    <property type="entry name" value="PHOSPHATASE YCDX-RELATED"/>
    <property type="match status" value="1"/>
</dbReference>
<dbReference type="InterPro" id="IPR050243">
    <property type="entry name" value="PHP_phosphatase"/>
</dbReference>
<dbReference type="GO" id="GO:0008270">
    <property type="term" value="F:zinc ion binding"/>
    <property type="evidence" value="ECO:0007669"/>
    <property type="project" value="TreeGrafter"/>
</dbReference>
<dbReference type="EMBL" id="CEKZ01000022">
    <property type="protein sequence ID" value="CEQ05017.1"/>
    <property type="molecule type" value="Genomic_DNA"/>
</dbReference>
<dbReference type="Proteomes" id="UP000049127">
    <property type="component" value="Unassembled WGS sequence"/>
</dbReference>
<evidence type="ECO:0000313" key="3">
    <source>
        <dbReference type="Proteomes" id="UP000049127"/>
    </source>
</evidence>
<gene>
    <name evidence="2" type="primary">polX</name>
    <name evidence="2" type="ORF">R28058_27341</name>
</gene>
<dbReference type="GO" id="GO:0042578">
    <property type="term" value="F:phosphoric ester hydrolase activity"/>
    <property type="evidence" value="ECO:0007669"/>
    <property type="project" value="TreeGrafter"/>
</dbReference>
<sequence length="237" mass="26805">MEILADYHTHTIYSHGKGTIGDNVKVAIEKNIKTIGISDHGYKHIAYGVKYDSIAKMREEIDKLNEKYKEIEILLGMECNILDDKGNIDLDDKIEGMLDYTMAGYHFGSKPTCIKSALDHAFNYFKLKNWCKDYNTNAVVNAIKNNNLFIVTHPGDKGDVYIEEVAKAAISKNTFLEINSHHGYLNVDQLNKIKNTGVEFVIGSDAHRPEHIGNFEKAIKIAEDAKLDFNLIKNIKI</sequence>
<proteinExistence type="predicted"/>
<dbReference type="InterPro" id="IPR016195">
    <property type="entry name" value="Pol/histidinol_Pase-like"/>
</dbReference>
<dbReference type="PANTHER" id="PTHR36928:SF1">
    <property type="entry name" value="PHOSPHATASE YCDX-RELATED"/>
    <property type="match status" value="1"/>
</dbReference>
<protein>
    <submittedName>
        <fullName evidence="2">Phosphoesterase</fullName>
    </submittedName>
</protein>
<dbReference type="InterPro" id="IPR003141">
    <property type="entry name" value="Pol/His_phosphatase_N"/>
</dbReference>
<dbReference type="Gene3D" id="3.20.20.140">
    <property type="entry name" value="Metal-dependent hydrolases"/>
    <property type="match status" value="1"/>
</dbReference>
<dbReference type="Pfam" id="PF02811">
    <property type="entry name" value="PHP"/>
    <property type="match status" value="1"/>
</dbReference>